<accession>A0A562S1A6</accession>
<evidence type="ECO:0000313" key="1">
    <source>
        <dbReference type="EMBL" id="TWI74923.1"/>
    </source>
</evidence>
<organism evidence="1 2">
    <name type="scientific">Bradyrhizobium huanghuaihaiense</name>
    <dbReference type="NCBI Taxonomy" id="990078"/>
    <lineage>
        <taxon>Bacteria</taxon>
        <taxon>Pseudomonadati</taxon>
        <taxon>Pseudomonadota</taxon>
        <taxon>Alphaproteobacteria</taxon>
        <taxon>Hyphomicrobiales</taxon>
        <taxon>Nitrobacteraceae</taxon>
        <taxon>Bradyrhizobium</taxon>
    </lineage>
</organism>
<dbReference type="EMBL" id="VLLA01000002">
    <property type="protein sequence ID" value="TWI74923.1"/>
    <property type="molecule type" value="Genomic_DNA"/>
</dbReference>
<dbReference type="RefSeq" id="WP_018647792.1">
    <property type="nucleotide sequence ID" value="NZ_CP104172.1"/>
</dbReference>
<protein>
    <submittedName>
        <fullName evidence="1">Uncharacterized protein</fullName>
    </submittedName>
</protein>
<dbReference type="AlphaFoldDB" id="A0A562S1A6"/>
<keyword evidence="2" id="KW-1185">Reference proteome</keyword>
<proteinExistence type="predicted"/>
<name>A0A562S1A6_9BRAD</name>
<sequence length="61" mass="6426">MVQQPDASKNYIGLVNDTTEDKRLADSAARSQPRVMGNLIGRLAAALRRPGKAASGCAVKS</sequence>
<comment type="caution">
    <text evidence="1">The sequence shown here is derived from an EMBL/GenBank/DDBJ whole genome shotgun (WGS) entry which is preliminary data.</text>
</comment>
<reference evidence="1 2" key="1">
    <citation type="journal article" date="2015" name="Stand. Genomic Sci.">
        <title>Genomic Encyclopedia of Bacterial and Archaeal Type Strains, Phase III: the genomes of soil and plant-associated and newly described type strains.</title>
        <authorList>
            <person name="Whitman W.B."/>
            <person name="Woyke T."/>
            <person name="Klenk H.P."/>
            <person name="Zhou Y."/>
            <person name="Lilburn T.G."/>
            <person name="Beck B.J."/>
            <person name="De Vos P."/>
            <person name="Vandamme P."/>
            <person name="Eisen J.A."/>
            <person name="Garrity G."/>
            <person name="Hugenholtz P."/>
            <person name="Kyrpides N.C."/>
        </authorList>
    </citation>
    <scope>NUCLEOTIDE SEQUENCE [LARGE SCALE GENOMIC DNA]</scope>
    <source>
        <strain evidence="1 2">CGMCC 1.10948</strain>
    </source>
</reference>
<dbReference type="Proteomes" id="UP000316291">
    <property type="component" value="Unassembled WGS sequence"/>
</dbReference>
<evidence type="ECO:0000313" key="2">
    <source>
        <dbReference type="Proteomes" id="UP000316291"/>
    </source>
</evidence>
<gene>
    <name evidence="1" type="ORF">IQ16_01215</name>
</gene>